<dbReference type="AlphaFoldDB" id="A0A9Q1JZQ4"/>
<proteinExistence type="predicted"/>
<sequence length="517" mass="59544">MVEKILEKVDHRGEFQRHFVLHIISICIIRSMNGNCFSTILKLLMDLNCKHSQHTWYNKTKCIPSPRHQPMAPRQLLSNHVQIAVITKEDVYATLALPTRVHGREFQRDFVLHIISTCIIRSTNDSCFFTILKLLIDHVYLLKCLNDTVVEWMQNPSRYFRGLLLVELSGKRSKDRLFPIAIHWTTDAFKQRNKAEKEFPGEHGWGKTIDTVDYQKIIHKNEVELQTKTTHMAQEDQVHTEPSASAYGSPLAPKQRCPECGSKREPPIVGPNDPIEVYDWHTYLLQCLIGIVVEWTQNPSRYFRGLPLFCMISETLTNYFLNFPTVTHCMADAVEQRNKDEKEFLGEQGGGKIIYMEDCQKIIHESEIGLQTKLAHMAPENQAHTEPSASTHGSLPTPEQPLLECCSEREPPIAGPNDPVVLSDNRILEMNEEDVYASLGLPTSPLALQARHANQQMTPPNSSNNGGHSEILEERGQQKQGRWLKRKRGPWRRIPKSLYDAYNFDMHHQEYEWRLLL</sequence>
<reference evidence="2" key="1">
    <citation type="submission" date="2022-04" db="EMBL/GenBank/DDBJ databases">
        <title>Carnegiea gigantea Genome sequencing and assembly v2.</title>
        <authorList>
            <person name="Copetti D."/>
            <person name="Sanderson M.J."/>
            <person name="Burquez A."/>
            <person name="Wojciechowski M.F."/>
        </authorList>
    </citation>
    <scope>NUCLEOTIDE SEQUENCE</scope>
    <source>
        <strain evidence="2">SGP5-SGP5p</strain>
        <tissue evidence="2">Aerial part</tissue>
    </source>
</reference>
<name>A0A9Q1JZQ4_9CARY</name>
<dbReference type="Proteomes" id="UP001153076">
    <property type="component" value="Unassembled WGS sequence"/>
</dbReference>
<feature type="compositionally biased region" description="Polar residues" evidence="1">
    <location>
        <begin position="382"/>
        <end position="394"/>
    </location>
</feature>
<dbReference type="OrthoDB" id="1749738at2759"/>
<organism evidence="2 3">
    <name type="scientific">Carnegiea gigantea</name>
    <dbReference type="NCBI Taxonomy" id="171969"/>
    <lineage>
        <taxon>Eukaryota</taxon>
        <taxon>Viridiplantae</taxon>
        <taxon>Streptophyta</taxon>
        <taxon>Embryophyta</taxon>
        <taxon>Tracheophyta</taxon>
        <taxon>Spermatophyta</taxon>
        <taxon>Magnoliopsida</taxon>
        <taxon>eudicotyledons</taxon>
        <taxon>Gunneridae</taxon>
        <taxon>Pentapetalae</taxon>
        <taxon>Caryophyllales</taxon>
        <taxon>Cactineae</taxon>
        <taxon>Cactaceae</taxon>
        <taxon>Cactoideae</taxon>
        <taxon>Echinocereeae</taxon>
        <taxon>Carnegiea</taxon>
    </lineage>
</organism>
<evidence type="ECO:0000256" key="1">
    <source>
        <dbReference type="SAM" id="MobiDB-lite"/>
    </source>
</evidence>
<dbReference type="EMBL" id="JAKOGI010000515">
    <property type="protein sequence ID" value="KAJ8433833.1"/>
    <property type="molecule type" value="Genomic_DNA"/>
</dbReference>
<accession>A0A9Q1JZQ4</accession>
<feature type="region of interest" description="Disordered" evidence="1">
    <location>
        <begin position="233"/>
        <end position="259"/>
    </location>
</feature>
<gene>
    <name evidence="2" type="ORF">Cgig2_028150</name>
</gene>
<comment type="caution">
    <text evidence="2">The sequence shown here is derived from an EMBL/GenBank/DDBJ whole genome shotgun (WGS) entry which is preliminary data.</text>
</comment>
<keyword evidence="3" id="KW-1185">Reference proteome</keyword>
<evidence type="ECO:0000313" key="2">
    <source>
        <dbReference type="EMBL" id="KAJ8433833.1"/>
    </source>
</evidence>
<feature type="region of interest" description="Disordered" evidence="1">
    <location>
        <begin position="379"/>
        <end position="402"/>
    </location>
</feature>
<evidence type="ECO:0000313" key="3">
    <source>
        <dbReference type="Proteomes" id="UP001153076"/>
    </source>
</evidence>
<protein>
    <submittedName>
        <fullName evidence="2">Uncharacterized protein</fullName>
    </submittedName>
</protein>